<keyword evidence="4" id="KW-0031">Aminopeptidase</keyword>
<dbReference type="GO" id="GO:0052689">
    <property type="term" value="F:carboxylic ester hydrolase activity"/>
    <property type="evidence" value="ECO:0007669"/>
    <property type="project" value="UniProtKB-ARBA"/>
</dbReference>
<keyword evidence="2" id="KW-0732">Signal</keyword>
<gene>
    <name evidence="4" type="ORF">SAMN05216593_12494</name>
</gene>
<dbReference type="GO" id="GO:0004177">
    <property type="term" value="F:aminopeptidase activity"/>
    <property type="evidence" value="ECO:0007669"/>
    <property type="project" value="UniProtKB-KW"/>
</dbReference>
<dbReference type="InterPro" id="IPR029058">
    <property type="entry name" value="AB_hydrolase_fold"/>
</dbReference>
<evidence type="ECO:0000259" key="3">
    <source>
        <dbReference type="Pfam" id="PF02129"/>
    </source>
</evidence>
<evidence type="ECO:0000313" key="5">
    <source>
        <dbReference type="Proteomes" id="UP000183983"/>
    </source>
</evidence>
<keyword evidence="1" id="KW-0378">Hydrolase</keyword>
<dbReference type="PANTHER" id="PTHR22946">
    <property type="entry name" value="DIENELACTONE HYDROLASE DOMAIN-CONTAINING PROTEIN-RELATED"/>
    <property type="match status" value="1"/>
</dbReference>
<feature type="signal peptide" evidence="2">
    <location>
        <begin position="1"/>
        <end position="27"/>
    </location>
</feature>
<dbReference type="PANTHER" id="PTHR22946:SF9">
    <property type="entry name" value="POLYKETIDE TRANSFERASE AF380"/>
    <property type="match status" value="1"/>
</dbReference>
<evidence type="ECO:0000313" key="4">
    <source>
        <dbReference type="EMBL" id="SHN29534.1"/>
    </source>
</evidence>
<sequence length="391" mass="42302">MAFKKSSVTWVGLMYMLAFTSLVRAQASDTYDQIDGLIREPLVLNVRFSDGQTATLDAFVTRPDTPGSWPIALITHGTDGDQTDRVISPNRFSLAAIAFARHGYASVVVMRQGYGRSSGRPEYQGGTCQHPNHAGAGKRAADDLIAALQAVRLEPWSAPDEAVLIGHSAGGFSVLAAGAENTPGVRAVINFDGGRGATNSGEVCDKEHLLSALSDYGKNSRLPTLWMYAANDKVFPRPLSTEMFNTYVSAGGSGEFLEAPAFENDGHYLFEWAPEQLWWPKVADFLSRHDLPYKELAPLAVINLPAPANLNASGKESWQAYMENRSYEKAFASNGRGAWAWSKGERTRGEASATAIERCQKYASGDEPACTVYAIGNSLVVNGPTPQTEAR</sequence>
<dbReference type="RefSeq" id="WP_073172823.1">
    <property type="nucleotide sequence ID" value="NZ_FRDA01000024.1"/>
</dbReference>
<dbReference type="Proteomes" id="UP000183983">
    <property type="component" value="Unassembled WGS sequence"/>
</dbReference>
<proteinExistence type="predicted"/>
<protein>
    <submittedName>
        <fullName evidence="4">Serine aminopeptidase, S33</fullName>
    </submittedName>
</protein>
<evidence type="ECO:0000256" key="1">
    <source>
        <dbReference type="ARBA" id="ARBA00022801"/>
    </source>
</evidence>
<keyword evidence="4" id="KW-0645">Protease</keyword>
<name>A0A1M7QF13_9PSED</name>
<dbReference type="Pfam" id="PF02129">
    <property type="entry name" value="Peptidase_S15"/>
    <property type="match status" value="1"/>
</dbReference>
<dbReference type="AlphaFoldDB" id="A0A1M7QF13"/>
<dbReference type="EMBL" id="FRDA01000024">
    <property type="protein sequence ID" value="SHN29534.1"/>
    <property type="molecule type" value="Genomic_DNA"/>
</dbReference>
<feature type="domain" description="Xaa-Pro dipeptidyl-peptidase-like" evidence="3">
    <location>
        <begin position="54"/>
        <end position="190"/>
    </location>
</feature>
<dbReference type="OrthoDB" id="8564128at2"/>
<organism evidence="4 5">
    <name type="scientific">Pseudomonas asturiensis</name>
    <dbReference type="NCBI Taxonomy" id="1190415"/>
    <lineage>
        <taxon>Bacteria</taxon>
        <taxon>Pseudomonadati</taxon>
        <taxon>Pseudomonadota</taxon>
        <taxon>Gammaproteobacteria</taxon>
        <taxon>Pseudomonadales</taxon>
        <taxon>Pseudomonadaceae</taxon>
        <taxon>Pseudomonas</taxon>
    </lineage>
</organism>
<dbReference type="InterPro" id="IPR000383">
    <property type="entry name" value="Xaa-Pro-like_dom"/>
</dbReference>
<reference evidence="4 5" key="1">
    <citation type="submission" date="2016-11" db="EMBL/GenBank/DDBJ databases">
        <authorList>
            <person name="Jaros S."/>
            <person name="Januszkiewicz K."/>
            <person name="Wedrychowicz H."/>
        </authorList>
    </citation>
    <scope>NUCLEOTIDE SEQUENCE [LARGE SCALE GENOMIC DNA]</scope>
    <source>
        <strain evidence="4 5">LMG 26898</strain>
    </source>
</reference>
<dbReference type="Gene3D" id="3.40.50.1820">
    <property type="entry name" value="alpha/beta hydrolase"/>
    <property type="match status" value="1"/>
</dbReference>
<dbReference type="STRING" id="1190415.SAMN05216593_12494"/>
<accession>A0A1M7QF13</accession>
<dbReference type="InterPro" id="IPR050261">
    <property type="entry name" value="FrsA_esterase"/>
</dbReference>
<feature type="chain" id="PRO_5009928828" evidence="2">
    <location>
        <begin position="28"/>
        <end position="391"/>
    </location>
</feature>
<dbReference type="SUPFAM" id="SSF53474">
    <property type="entry name" value="alpha/beta-Hydrolases"/>
    <property type="match status" value="1"/>
</dbReference>
<evidence type="ECO:0000256" key="2">
    <source>
        <dbReference type="SAM" id="SignalP"/>
    </source>
</evidence>